<dbReference type="GO" id="GO:0008840">
    <property type="term" value="F:4-hydroxy-tetrahydrodipicolinate synthase activity"/>
    <property type="evidence" value="ECO:0007669"/>
    <property type="project" value="UniProtKB-EC"/>
</dbReference>
<dbReference type="PANTHER" id="PTHR12128:SF19">
    <property type="entry name" value="5-DEHYDRO-4-DEOXYGLUCARATE DEHYDRATASE 2-RELATED"/>
    <property type="match status" value="1"/>
</dbReference>
<dbReference type="Pfam" id="PF00701">
    <property type="entry name" value="DHDPS"/>
    <property type="match status" value="1"/>
</dbReference>
<dbReference type="EC" id="4.2.1.41" evidence="3"/>
<dbReference type="EC" id="4.1.3.3" evidence="3"/>
<dbReference type="InterPro" id="IPR002220">
    <property type="entry name" value="DapA-like"/>
</dbReference>
<dbReference type="EMBL" id="JBEDNQ010000003">
    <property type="protein sequence ID" value="MEQ3550809.1"/>
    <property type="molecule type" value="Genomic_DNA"/>
</dbReference>
<dbReference type="SMART" id="SM01130">
    <property type="entry name" value="DHDPS"/>
    <property type="match status" value="1"/>
</dbReference>
<accession>A0ABV1K9D0</accession>
<dbReference type="PIRSF" id="PIRSF001365">
    <property type="entry name" value="DHDPS"/>
    <property type="match status" value="1"/>
</dbReference>
<dbReference type="EC" id="4.3.3.7" evidence="3"/>
<dbReference type="GO" id="GO:0008747">
    <property type="term" value="F:N-acetylneuraminate lyase activity"/>
    <property type="evidence" value="ECO:0007669"/>
    <property type="project" value="UniProtKB-EC"/>
</dbReference>
<gene>
    <name evidence="3" type="ORF">WIS52_10025</name>
</gene>
<reference evidence="3 4" key="1">
    <citation type="submission" date="2024-03" db="EMBL/GenBank/DDBJ databases">
        <title>Draft genome sequence of Pseudonocardia nematodicida JCM 31783.</title>
        <authorList>
            <person name="Butdee W."/>
            <person name="Duangmal K."/>
        </authorList>
    </citation>
    <scope>NUCLEOTIDE SEQUENCE [LARGE SCALE GENOMIC DNA]</scope>
    <source>
        <strain evidence="3 4">JCM 31783</strain>
    </source>
</reference>
<dbReference type="GO" id="GO:0047448">
    <property type="term" value="F:5-dehydro-4-deoxyglucarate dehydratase activity"/>
    <property type="evidence" value="ECO:0007669"/>
    <property type="project" value="UniProtKB-EC"/>
</dbReference>
<evidence type="ECO:0000256" key="2">
    <source>
        <dbReference type="PIRNR" id="PIRNR001365"/>
    </source>
</evidence>
<dbReference type="CDD" id="cd00408">
    <property type="entry name" value="DHDPS-like"/>
    <property type="match status" value="1"/>
</dbReference>
<dbReference type="Gene3D" id="3.20.20.70">
    <property type="entry name" value="Aldolase class I"/>
    <property type="match status" value="1"/>
</dbReference>
<evidence type="ECO:0000313" key="3">
    <source>
        <dbReference type="EMBL" id="MEQ3550809.1"/>
    </source>
</evidence>
<protein>
    <submittedName>
        <fullName evidence="3">Dihydrodipicolinate synthase family protein</fullName>
        <ecNumber evidence="3">4.1.3.3</ecNumber>
        <ecNumber evidence="3">4.2.1.41</ecNumber>
        <ecNumber evidence="3">4.3.3.7</ecNumber>
    </submittedName>
</protein>
<comment type="similarity">
    <text evidence="2">Belongs to the DapA family.</text>
</comment>
<evidence type="ECO:0000313" key="4">
    <source>
        <dbReference type="Proteomes" id="UP001494902"/>
    </source>
</evidence>
<keyword evidence="4" id="KW-1185">Reference proteome</keyword>
<comment type="caution">
    <text evidence="3">The sequence shown here is derived from an EMBL/GenBank/DDBJ whole genome shotgun (WGS) entry which is preliminary data.</text>
</comment>
<organism evidence="3 4">
    <name type="scientific">Pseudonocardia nematodicida</name>
    <dbReference type="NCBI Taxonomy" id="1206997"/>
    <lineage>
        <taxon>Bacteria</taxon>
        <taxon>Bacillati</taxon>
        <taxon>Actinomycetota</taxon>
        <taxon>Actinomycetes</taxon>
        <taxon>Pseudonocardiales</taxon>
        <taxon>Pseudonocardiaceae</taxon>
        <taxon>Pseudonocardia</taxon>
    </lineage>
</organism>
<dbReference type="PANTHER" id="PTHR12128">
    <property type="entry name" value="DIHYDRODIPICOLINATE SYNTHASE"/>
    <property type="match status" value="1"/>
</dbReference>
<dbReference type="SUPFAM" id="SSF51569">
    <property type="entry name" value="Aldolase"/>
    <property type="match status" value="1"/>
</dbReference>
<sequence>MSAHRFDDVKERIRGVVGINVTPFDATSESIDSDAYTAVLRRAADRGATIFTPNGNTGEFFSLSPAERLRSVELTKATVPDSLILTGVSHDRATMLADGEAQLAAGADAFMLHQPVHPFWSLQGWIEGHRTLARAFPEIAIVPYIKDRRVTPQAIAGLLEAVPQVTAIKFAINDVEVFSHTLALVPEGRVTWLCGLAENWAPYFAAAGAQGFTSGLVNVDPGRSLRIHEALVAGDFPRAFAEQRDILDFEKMRADNASENNVSVVKEALAQLGLCRSTVRAPLSELRPELKGQVTTILDRWGIAGDVARTGELAGSVA</sequence>
<name>A0ABV1K9D0_9PSEU</name>
<dbReference type="RefSeq" id="WP_349297856.1">
    <property type="nucleotide sequence ID" value="NZ_JBEDNQ010000003.1"/>
</dbReference>
<dbReference type="InterPro" id="IPR013785">
    <property type="entry name" value="Aldolase_TIM"/>
</dbReference>
<keyword evidence="1 2" id="KW-0456">Lyase</keyword>
<proteinExistence type="inferred from homology"/>
<evidence type="ECO:0000256" key="1">
    <source>
        <dbReference type="ARBA" id="ARBA00023239"/>
    </source>
</evidence>
<dbReference type="Proteomes" id="UP001494902">
    <property type="component" value="Unassembled WGS sequence"/>
</dbReference>